<reference evidence="1 2" key="1">
    <citation type="submission" date="2012-06" db="EMBL/GenBank/DDBJ databases">
        <title>Complete sequence of Thiocystis violascens DSM 198.</title>
        <authorList>
            <consortium name="US DOE Joint Genome Institute"/>
            <person name="Lucas S."/>
            <person name="Han J."/>
            <person name="Lapidus A."/>
            <person name="Cheng J.-F."/>
            <person name="Goodwin L."/>
            <person name="Pitluck S."/>
            <person name="Peters L."/>
            <person name="Ovchinnikova G."/>
            <person name="Teshima H."/>
            <person name="Detter J.C."/>
            <person name="Han C."/>
            <person name="Tapia R."/>
            <person name="Land M."/>
            <person name="Hauser L."/>
            <person name="Kyrpides N."/>
            <person name="Ivanova N."/>
            <person name="Pagani I."/>
            <person name="Vogl K."/>
            <person name="Liu Z."/>
            <person name="Frigaard N.-U."/>
            <person name="Bryant D."/>
            <person name="Woyke T."/>
        </authorList>
    </citation>
    <scope>NUCLEOTIDE SEQUENCE [LARGE SCALE GENOMIC DNA]</scope>
    <source>
        <strain evidence="2">ATCC 17096 / DSM 198 / 6111</strain>
    </source>
</reference>
<sequence>MSDTTNPIEIFRAGTHTAMNGVTLTFSEADLDATANAYGLARHAAPIVVGHPAADAPAYGWVRALTRAGDVLQAHPEQIDPAFAELVNAGRFKKISASFYAPDSPANPAPGVYYLRHVGFLGAQPPAVKGLRDARFGEGETGILTLEFGEDIAEPPTVPDPLESPMPDPTVPDPEIAAREAALAARQTDLDAREAALAAQETAARVKADTDFAEGLIAQGRLLPKDRAGLVAFLATVPAEAALAFGEGQDAFQGASAAWLKTFLASLPVQVDFSERTAGEASLAPPRFSAPEGVQVDPARLQLHARALAFQEAHPGATYTDAVLTVSQER</sequence>
<dbReference type="eggNOG" id="COG4388">
    <property type="taxonomic scope" value="Bacteria"/>
</dbReference>
<dbReference type="HOGENOM" id="CLU_058178_1_0_6"/>
<dbReference type="STRING" id="765911.Thivi_4426"/>
<organism evidence="1 2">
    <name type="scientific">Thiocystis violascens (strain ATCC 17096 / DSM 198 / 6111)</name>
    <name type="common">Chromatium violascens</name>
    <dbReference type="NCBI Taxonomy" id="765911"/>
    <lineage>
        <taxon>Bacteria</taxon>
        <taxon>Pseudomonadati</taxon>
        <taxon>Pseudomonadota</taxon>
        <taxon>Gammaproteobacteria</taxon>
        <taxon>Chromatiales</taxon>
        <taxon>Chromatiaceae</taxon>
        <taxon>Thiocystis</taxon>
    </lineage>
</organism>
<dbReference type="KEGG" id="tvi:Thivi_4426"/>
<name>I3YGW1_THIV6</name>
<dbReference type="EMBL" id="CP003154">
    <property type="protein sequence ID" value="AFL76229.1"/>
    <property type="molecule type" value="Genomic_DNA"/>
</dbReference>
<gene>
    <name evidence="1" type="ordered locus">Thivi_4426</name>
</gene>
<dbReference type="OrthoDB" id="9816412at2"/>
<keyword evidence="2" id="KW-1185">Reference proteome</keyword>
<accession>I3YGW1</accession>
<evidence type="ECO:0000313" key="2">
    <source>
        <dbReference type="Proteomes" id="UP000006062"/>
    </source>
</evidence>
<dbReference type="RefSeq" id="WP_014780605.1">
    <property type="nucleotide sequence ID" value="NC_018012.1"/>
</dbReference>
<evidence type="ECO:0008006" key="3">
    <source>
        <dbReference type="Google" id="ProtNLM"/>
    </source>
</evidence>
<proteinExistence type="predicted"/>
<dbReference type="Proteomes" id="UP000006062">
    <property type="component" value="Chromosome"/>
</dbReference>
<dbReference type="AlphaFoldDB" id="I3YGW1"/>
<evidence type="ECO:0000313" key="1">
    <source>
        <dbReference type="EMBL" id="AFL76229.1"/>
    </source>
</evidence>
<protein>
    <recommendedName>
        <fullName evidence="3">Mu-like prophage I protein</fullName>
    </recommendedName>
</protein>